<sequence length="718" mass="82537">MLSSSFMAPRATSYALGVLMGNKMDQQKQSNPMSQPPVTSSNFEAASSTSNMKRKSMKPRSAVWDHFSKFLDDTGIQKGKCNYCEKEFYCDPKRNGTSALKHHMSACIKNPHSVTTRQSQLSLQPLSFSTQEGGGNYQLGMLSSWHFDQDVARRKLAKMTIIDELPFMFVEGEGFKEWVECIQPKFRIPSRWTVSRDCYDLYLEERKKLKSYFQNSSQRICITTDTWTSLQRINYMCITAHYIDDNWTLHKKILNFCPIGSHKGDDIGMDVESCLLNWGIKRVFTVTVDNASSNDVAVTYLKKKINGWGFGILNCKYLHMRCIAHIINLVVVDGLKENIEAVKRVREAVRYVRQSPARLQKFKSCCEMEGIQSKCHLSLDVSTRWNSTYLMLRTAEKFENAFDRFATIDPCFKFDLVSGKECDGVPDSLDWDYIRKIVDFLGHFYDLTLKISGSRYVTSNIFFDEISSIDCLLQEWKMSDDLTLANMGQNMKVKFDKYWGDPDKMNKLIYIAVVMDPRYKMEFMGFALSAVYGNGKGLDLTHKIKSVVYELFDEYKRMFANENANINDGHVHSNAIENLDDEGSKKRSRMNLGSQFLKHKIEIGEAKNKSDLDCYLNESIQVVDENDEFDILLWWKLNSNRFPILSHMARDILSVPISTVASESAFSTGGRILDPFRSSLTPKVVEALICTQDWLRKSHCRKSIEEQIADMERLEEGM</sequence>
<dbReference type="EMBL" id="CM004389">
    <property type="protein sequence ID" value="KAG8657802.1"/>
    <property type="molecule type" value="Genomic_DNA"/>
</dbReference>
<reference evidence="2" key="1">
    <citation type="journal article" date="2016" name="Nat. Biotechnol.">
        <title>Sequencing wild and cultivated cassava and related species reveals extensive interspecific hybridization and genetic diversity.</title>
        <authorList>
            <person name="Bredeson J.V."/>
            <person name="Lyons J.B."/>
            <person name="Prochnik S.E."/>
            <person name="Wu G.A."/>
            <person name="Ha C.M."/>
            <person name="Edsinger-Gonzales E."/>
            <person name="Grimwood J."/>
            <person name="Schmutz J."/>
            <person name="Rabbi I.Y."/>
            <person name="Egesi C."/>
            <person name="Nauluvula P."/>
            <person name="Lebot V."/>
            <person name="Ndunguru J."/>
            <person name="Mkamilo G."/>
            <person name="Bart R.S."/>
            <person name="Setter T.L."/>
            <person name="Gleadow R.M."/>
            <person name="Kulakow P."/>
            <person name="Ferguson M.E."/>
            <person name="Rounsley S."/>
            <person name="Rokhsar D.S."/>
        </authorList>
    </citation>
    <scope>NUCLEOTIDE SEQUENCE [LARGE SCALE GENOMIC DNA]</scope>
    <source>
        <strain evidence="2">cv. AM560-2</strain>
    </source>
</reference>
<comment type="caution">
    <text evidence="1">The sequence shown here is derived from an EMBL/GenBank/DDBJ whole genome shotgun (WGS) entry which is preliminary data.</text>
</comment>
<gene>
    <name evidence="1" type="ORF">MANES_03G090444v8</name>
</gene>
<evidence type="ECO:0000313" key="1">
    <source>
        <dbReference type="EMBL" id="KAG8657802.1"/>
    </source>
</evidence>
<organism evidence="1 2">
    <name type="scientific">Manihot esculenta</name>
    <name type="common">Cassava</name>
    <name type="synonym">Jatropha manihot</name>
    <dbReference type="NCBI Taxonomy" id="3983"/>
    <lineage>
        <taxon>Eukaryota</taxon>
        <taxon>Viridiplantae</taxon>
        <taxon>Streptophyta</taxon>
        <taxon>Embryophyta</taxon>
        <taxon>Tracheophyta</taxon>
        <taxon>Spermatophyta</taxon>
        <taxon>Magnoliopsida</taxon>
        <taxon>eudicotyledons</taxon>
        <taxon>Gunneridae</taxon>
        <taxon>Pentapetalae</taxon>
        <taxon>rosids</taxon>
        <taxon>fabids</taxon>
        <taxon>Malpighiales</taxon>
        <taxon>Euphorbiaceae</taxon>
        <taxon>Crotonoideae</taxon>
        <taxon>Manihoteae</taxon>
        <taxon>Manihot</taxon>
    </lineage>
</organism>
<accession>A0ACB7HYT4</accession>
<dbReference type="Proteomes" id="UP000091857">
    <property type="component" value="Chromosome 3"/>
</dbReference>
<evidence type="ECO:0000313" key="2">
    <source>
        <dbReference type="Proteomes" id="UP000091857"/>
    </source>
</evidence>
<keyword evidence="2" id="KW-1185">Reference proteome</keyword>
<proteinExistence type="predicted"/>
<protein>
    <submittedName>
        <fullName evidence="1">Uncharacterized protein</fullName>
    </submittedName>
</protein>
<name>A0ACB7HYT4_MANES</name>